<dbReference type="InterPro" id="IPR025490">
    <property type="entry name" value="RqcP"/>
</dbReference>
<dbReference type="SUPFAM" id="SSF55174">
    <property type="entry name" value="Alpha-L RNA-binding motif"/>
    <property type="match status" value="1"/>
</dbReference>
<sequence length="106" mass="12391">MRLDKFLKVSRLIKRRTLAKEVADQGRITINGKVAKASTDVNAGDELTIRFGQKIVTVRIEEIKENVRKEEAGKMYTIIKEEKLDKIEPEFIDDEEDKERRKNIFL</sequence>
<dbReference type="EMBL" id="VIGD01000018">
    <property type="protein sequence ID" value="TQE89468.1"/>
    <property type="molecule type" value="Genomic_DNA"/>
</dbReference>
<dbReference type="Gene3D" id="3.10.290.10">
    <property type="entry name" value="RNA-binding S4 domain"/>
    <property type="match status" value="1"/>
</dbReference>
<dbReference type="GO" id="GO:0000049">
    <property type="term" value="F:tRNA binding"/>
    <property type="evidence" value="ECO:0007669"/>
    <property type="project" value="UniProtKB-UniRule"/>
</dbReference>
<dbReference type="InterPro" id="IPR036986">
    <property type="entry name" value="S4_RNA-bd_sf"/>
</dbReference>
<keyword evidence="4 5" id="KW-0648">Protein biosynthesis</keyword>
<comment type="function">
    <text evidence="5">Key component of the ribosome quality control system (RQC), a ribosome-associated complex that mediates the extraction of incompletely synthesized nascent chains from stalled ribosomes and their subsequent degradation. RqcH recruits Ala-charged tRNA, and with RqcP directs the elongation of stalled nascent chains on 50S ribosomal subunits, leading to non-templated C-terminal alanine extensions (Ala tail). The Ala tail promotes nascent chain degradation. RqcP is associated with the translocation-like movement of the peptidyl-tRNA from the A-site into the P-site.</text>
</comment>
<evidence type="ECO:0000313" key="8">
    <source>
        <dbReference type="Proteomes" id="UP000315753"/>
    </source>
</evidence>
<dbReference type="CDD" id="cd00165">
    <property type="entry name" value="S4"/>
    <property type="match status" value="1"/>
</dbReference>
<dbReference type="GO" id="GO:0072344">
    <property type="term" value="P:rescue of stalled ribosome"/>
    <property type="evidence" value="ECO:0007669"/>
    <property type="project" value="UniProtKB-UniRule"/>
</dbReference>
<keyword evidence="8" id="KW-1185">Reference proteome</keyword>
<organism evidence="7 8">
    <name type="scientific">Ureibacillus terrenus</name>
    <dbReference type="NCBI Taxonomy" id="118246"/>
    <lineage>
        <taxon>Bacteria</taxon>
        <taxon>Bacillati</taxon>
        <taxon>Bacillota</taxon>
        <taxon>Bacilli</taxon>
        <taxon>Bacillales</taxon>
        <taxon>Caryophanaceae</taxon>
        <taxon>Ureibacillus</taxon>
    </lineage>
</organism>
<dbReference type="HAMAP" id="MF_00871">
    <property type="entry name" value="RqcP"/>
    <property type="match status" value="1"/>
</dbReference>
<feature type="domain" description="RNA-binding S4" evidence="6">
    <location>
        <begin position="1"/>
        <end position="64"/>
    </location>
</feature>
<dbReference type="PROSITE" id="PS50889">
    <property type="entry name" value="S4"/>
    <property type="match status" value="1"/>
</dbReference>
<evidence type="ECO:0000313" key="7">
    <source>
        <dbReference type="EMBL" id="TQE89468.1"/>
    </source>
</evidence>
<proteinExistence type="inferred from homology"/>
<keyword evidence="2 5" id="KW-0699">rRNA-binding</keyword>
<dbReference type="AlphaFoldDB" id="A0A540UYE5"/>
<accession>A0A540UYE5</accession>
<comment type="caution">
    <text evidence="7">The sequence shown here is derived from an EMBL/GenBank/DDBJ whole genome shotgun (WGS) entry which is preliminary data.</text>
</comment>
<dbReference type="SMART" id="SM00363">
    <property type="entry name" value="S4"/>
    <property type="match status" value="1"/>
</dbReference>
<dbReference type="OrthoDB" id="9805210at2"/>
<gene>
    <name evidence="5" type="primary">rqcP</name>
    <name evidence="7" type="ORF">FKZ59_12130</name>
</gene>
<dbReference type="InterPro" id="IPR002942">
    <property type="entry name" value="S4_RNA-bd"/>
</dbReference>
<comment type="subunit">
    <text evidence="5">Associates with stalled 50S ribosomal subunits. Binds to RqcH, 23S rRNA and the P-site tRNA. Does not require RqcH for association with 50S subunits.</text>
</comment>
<dbReference type="PIRSF" id="PIRSF038881">
    <property type="entry name" value="RNAbp_HP1423"/>
    <property type="match status" value="1"/>
</dbReference>
<evidence type="ECO:0000256" key="5">
    <source>
        <dbReference type="HAMAP-Rule" id="MF_00871"/>
    </source>
</evidence>
<dbReference type="Proteomes" id="UP000315753">
    <property type="component" value="Unassembled WGS sequence"/>
</dbReference>
<evidence type="ECO:0000256" key="1">
    <source>
        <dbReference type="ARBA" id="ARBA00022555"/>
    </source>
</evidence>
<dbReference type="GO" id="GO:0043023">
    <property type="term" value="F:ribosomal large subunit binding"/>
    <property type="evidence" value="ECO:0007669"/>
    <property type="project" value="UniProtKB-UniRule"/>
</dbReference>
<evidence type="ECO:0000256" key="4">
    <source>
        <dbReference type="ARBA" id="ARBA00022917"/>
    </source>
</evidence>
<dbReference type="RefSeq" id="WP_141603023.1">
    <property type="nucleotide sequence ID" value="NZ_JARMSB010000035.1"/>
</dbReference>
<evidence type="ECO:0000256" key="2">
    <source>
        <dbReference type="ARBA" id="ARBA00022730"/>
    </source>
</evidence>
<evidence type="ECO:0000259" key="6">
    <source>
        <dbReference type="SMART" id="SM00363"/>
    </source>
</evidence>
<reference evidence="7 8" key="1">
    <citation type="submission" date="2019-06" db="EMBL/GenBank/DDBJ databases">
        <title>Genome sequence of Ureibacillus terrenus.</title>
        <authorList>
            <person name="Maclea K.S."/>
            <person name="Simoes M."/>
        </authorList>
    </citation>
    <scope>NUCLEOTIDE SEQUENCE [LARGE SCALE GENOMIC DNA]</scope>
    <source>
        <strain evidence="7 8">ATCC BAA-384</strain>
    </source>
</reference>
<evidence type="ECO:0000256" key="3">
    <source>
        <dbReference type="ARBA" id="ARBA00022884"/>
    </source>
</evidence>
<keyword evidence="1 5" id="KW-0820">tRNA-binding</keyword>
<name>A0A540UYE5_9BACL</name>
<dbReference type="Pfam" id="PF01479">
    <property type="entry name" value="S4"/>
    <property type="match status" value="1"/>
</dbReference>
<keyword evidence="3 5" id="KW-0694">RNA-binding</keyword>
<comment type="similarity">
    <text evidence="5">Belongs to the RqcP family.</text>
</comment>
<dbReference type="GO" id="GO:0019843">
    <property type="term" value="F:rRNA binding"/>
    <property type="evidence" value="ECO:0007669"/>
    <property type="project" value="UniProtKB-UniRule"/>
</dbReference>
<protein>
    <recommendedName>
        <fullName evidence="5">RQC P-site tRNA stabilizing factor</fullName>
        <shortName evidence="5">RqcP</shortName>
    </recommendedName>
    <alternativeName>
        <fullName evidence="5">Ribosome-associated protein quality control protein P</fullName>
    </alternativeName>
</protein>